<organism evidence="3 4">
    <name type="scientific">Emiliania huxleyi (strain CCMP1516)</name>
    <dbReference type="NCBI Taxonomy" id="280463"/>
    <lineage>
        <taxon>Eukaryota</taxon>
        <taxon>Haptista</taxon>
        <taxon>Haptophyta</taxon>
        <taxon>Prymnesiophyceae</taxon>
        <taxon>Isochrysidales</taxon>
        <taxon>Noelaerhabdaceae</taxon>
        <taxon>Emiliania</taxon>
    </lineage>
</organism>
<dbReference type="PaxDb" id="2903-EOD32188"/>
<dbReference type="HOGENOM" id="CLU_2297019_0_0_1"/>
<keyword evidence="4" id="KW-1185">Reference proteome</keyword>
<proteinExistence type="predicted"/>
<reference evidence="3" key="2">
    <citation type="submission" date="2024-10" db="UniProtKB">
        <authorList>
            <consortium name="EnsemblProtists"/>
        </authorList>
    </citation>
    <scope>IDENTIFICATION</scope>
</reference>
<feature type="transmembrane region" description="Helical" evidence="2">
    <location>
        <begin position="62"/>
        <end position="84"/>
    </location>
</feature>
<keyword evidence="2" id="KW-1133">Transmembrane helix</keyword>
<evidence type="ECO:0000313" key="3">
    <source>
        <dbReference type="EnsemblProtists" id="EOD32188"/>
    </source>
</evidence>
<accession>A0A0D3K8V3</accession>
<dbReference type="AlphaFoldDB" id="A0A0D3K8V3"/>
<dbReference type="RefSeq" id="XP_005784617.1">
    <property type="nucleotide sequence ID" value="XM_005784560.1"/>
</dbReference>
<dbReference type="KEGG" id="ehx:EMIHUDRAFT_202818"/>
<evidence type="ECO:0000256" key="1">
    <source>
        <dbReference type="SAM" id="MobiDB-lite"/>
    </source>
</evidence>
<feature type="compositionally biased region" description="Basic and acidic residues" evidence="1">
    <location>
        <begin position="34"/>
        <end position="49"/>
    </location>
</feature>
<evidence type="ECO:0000313" key="4">
    <source>
        <dbReference type="Proteomes" id="UP000013827"/>
    </source>
</evidence>
<keyword evidence="2" id="KW-0472">Membrane</keyword>
<evidence type="ECO:0000256" key="2">
    <source>
        <dbReference type="SAM" id="Phobius"/>
    </source>
</evidence>
<dbReference type="Proteomes" id="UP000013827">
    <property type="component" value="Unassembled WGS sequence"/>
</dbReference>
<dbReference type="GeneID" id="17277460"/>
<keyword evidence="2" id="KW-0812">Transmembrane</keyword>
<reference evidence="4" key="1">
    <citation type="journal article" date="2013" name="Nature">
        <title>Pan genome of the phytoplankton Emiliania underpins its global distribution.</title>
        <authorList>
            <person name="Read B.A."/>
            <person name="Kegel J."/>
            <person name="Klute M.J."/>
            <person name="Kuo A."/>
            <person name="Lefebvre S.C."/>
            <person name="Maumus F."/>
            <person name="Mayer C."/>
            <person name="Miller J."/>
            <person name="Monier A."/>
            <person name="Salamov A."/>
            <person name="Young J."/>
            <person name="Aguilar M."/>
            <person name="Claverie J.M."/>
            <person name="Frickenhaus S."/>
            <person name="Gonzalez K."/>
            <person name="Herman E.K."/>
            <person name="Lin Y.C."/>
            <person name="Napier J."/>
            <person name="Ogata H."/>
            <person name="Sarno A.F."/>
            <person name="Shmutz J."/>
            <person name="Schroeder D."/>
            <person name="de Vargas C."/>
            <person name="Verret F."/>
            <person name="von Dassow P."/>
            <person name="Valentin K."/>
            <person name="Van de Peer Y."/>
            <person name="Wheeler G."/>
            <person name="Dacks J.B."/>
            <person name="Delwiche C.F."/>
            <person name="Dyhrman S.T."/>
            <person name="Glockner G."/>
            <person name="John U."/>
            <person name="Richards T."/>
            <person name="Worden A.Z."/>
            <person name="Zhang X."/>
            <person name="Grigoriev I.V."/>
            <person name="Allen A.E."/>
            <person name="Bidle K."/>
            <person name="Borodovsky M."/>
            <person name="Bowler C."/>
            <person name="Brownlee C."/>
            <person name="Cock J.M."/>
            <person name="Elias M."/>
            <person name="Gladyshev V.N."/>
            <person name="Groth M."/>
            <person name="Guda C."/>
            <person name="Hadaegh A."/>
            <person name="Iglesias-Rodriguez M.D."/>
            <person name="Jenkins J."/>
            <person name="Jones B.M."/>
            <person name="Lawson T."/>
            <person name="Leese F."/>
            <person name="Lindquist E."/>
            <person name="Lobanov A."/>
            <person name="Lomsadze A."/>
            <person name="Malik S.B."/>
            <person name="Marsh M.E."/>
            <person name="Mackinder L."/>
            <person name="Mock T."/>
            <person name="Mueller-Roeber B."/>
            <person name="Pagarete A."/>
            <person name="Parker M."/>
            <person name="Probert I."/>
            <person name="Quesneville H."/>
            <person name="Raines C."/>
            <person name="Rensing S.A."/>
            <person name="Riano-Pachon D.M."/>
            <person name="Richier S."/>
            <person name="Rokitta S."/>
            <person name="Shiraiwa Y."/>
            <person name="Soanes D.M."/>
            <person name="van der Giezen M."/>
            <person name="Wahlund T.M."/>
            <person name="Williams B."/>
            <person name="Wilson W."/>
            <person name="Wolfe G."/>
            <person name="Wurch L.L."/>
        </authorList>
    </citation>
    <scope>NUCLEOTIDE SEQUENCE</scope>
</reference>
<name>A0A0D3K8V3_EMIH1</name>
<protein>
    <submittedName>
        <fullName evidence="3">Uncharacterized protein</fullName>
    </submittedName>
</protein>
<feature type="region of interest" description="Disordered" evidence="1">
    <location>
        <begin position="28"/>
        <end position="56"/>
    </location>
</feature>
<sequence length="101" mass="11409">MPLIRREYQETATFIVQSIGKLVVGSEIGGTGQKRKDYSKKQSRAERRATGATDQAQQRKEVLAGTVVLAVLLFFALYGLWATIQGNEPKRTRRSREVLRE</sequence>
<dbReference type="EnsemblProtists" id="EOD32188">
    <property type="protein sequence ID" value="EOD32188"/>
    <property type="gene ID" value="EMIHUDRAFT_202818"/>
</dbReference>